<organism evidence="7 8">
    <name type="scientific">Aestuariirhabdus litorea</name>
    <dbReference type="NCBI Taxonomy" id="2528527"/>
    <lineage>
        <taxon>Bacteria</taxon>
        <taxon>Pseudomonadati</taxon>
        <taxon>Pseudomonadota</taxon>
        <taxon>Gammaproteobacteria</taxon>
        <taxon>Oceanospirillales</taxon>
        <taxon>Aestuariirhabdaceae</taxon>
        <taxon>Aestuariirhabdus</taxon>
    </lineage>
</organism>
<reference evidence="7 8" key="1">
    <citation type="submission" date="2018-08" db="EMBL/GenBank/DDBJ databases">
        <authorList>
            <person name="Khan S.A."/>
        </authorList>
    </citation>
    <scope>NUCLEOTIDE SEQUENCE [LARGE SCALE GENOMIC DNA]</scope>
    <source>
        <strain evidence="7 8">GTF-13</strain>
    </source>
</reference>
<comment type="caution">
    <text evidence="7">The sequence shown here is derived from an EMBL/GenBank/DDBJ whole genome shotgun (WGS) entry which is preliminary data.</text>
</comment>
<dbReference type="EMBL" id="QWEZ01000001">
    <property type="protein sequence ID" value="RRJ85003.1"/>
    <property type="molecule type" value="Genomic_DNA"/>
</dbReference>
<dbReference type="InterPro" id="IPR042187">
    <property type="entry name" value="Flagellin_C_sub2"/>
</dbReference>
<dbReference type="GO" id="GO:0005576">
    <property type="term" value="C:extracellular region"/>
    <property type="evidence" value="ECO:0007669"/>
    <property type="project" value="UniProtKB-SubCell"/>
</dbReference>
<dbReference type="InterPro" id="IPR010810">
    <property type="entry name" value="Flagellin_hook_IN_motif"/>
</dbReference>
<comment type="similarity">
    <text evidence="1 4">Belongs to the bacterial flagellin family.</text>
</comment>
<keyword evidence="7" id="KW-0282">Flagellum</keyword>
<name>A0A3P3VWA7_9GAMM</name>
<evidence type="ECO:0000256" key="1">
    <source>
        <dbReference type="ARBA" id="ARBA00005709"/>
    </source>
</evidence>
<dbReference type="Pfam" id="PF00669">
    <property type="entry name" value="Flagellin_N"/>
    <property type="match status" value="1"/>
</dbReference>
<dbReference type="Gene3D" id="6.10.10.10">
    <property type="entry name" value="Flagellar export chaperone, C-terminal domain"/>
    <property type="match status" value="1"/>
</dbReference>
<reference evidence="7 8" key="2">
    <citation type="submission" date="2018-12" db="EMBL/GenBank/DDBJ databases">
        <title>Simiduia agarivorans gen. nov., sp. nov., a marine, agarolytic bacterium isolated from shallow coastal water from Keelung, Taiwan.</title>
        <authorList>
            <person name="Shieh W.Y."/>
        </authorList>
    </citation>
    <scope>NUCLEOTIDE SEQUENCE [LARGE SCALE GENOMIC DNA]</scope>
    <source>
        <strain evidence="7 8">GTF-13</strain>
    </source>
</reference>
<dbReference type="GO" id="GO:0005198">
    <property type="term" value="F:structural molecule activity"/>
    <property type="evidence" value="ECO:0007669"/>
    <property type="project" value="UniProtKB-UniRule"/>
</dbReference>
<keyword evidence="7" id="KW-0969">Cilium</keyword>
<dbReference type="AlphaFoldDB" id="A0A3P3VWA7"/>
<keyword evidence="2 4" id="KW-0964">Secreted</keyword>
<dbReference type="PANTHER" id="PTHR42792">
    <property type="entry name" value="FLAGELLIN"/>
    <property type="match status" value="1"/>
</dbReference>
<dbReference type="Gene3D" id="1.20.1330.10">
    <property type="entry name" value="f41 fragment of flagellin, N-terminal domain"/>
    <property type="match status" value="1"/>
</dbReference>
<comment type="function">
    <text evidence="4">Flagellin is the subunit protein which polymerizes to form the filaments of bacterial flagella.</text>
</comment>
<dbReference type="InterPro" id="IPR001492">
    <property type="entry name" value="Flagellin"/>
</dbReference>
<gene>
    <name evidence="7" type="ORF">D0544_07970</name>
</gene>
<dbReference type="Proteomes" id="UP000280792">
    <property type="component" value="Unassembled WGS sequence"/>
</dbReference>
<dbReference type="SUPFAM" id="SSF64518">
    <property type="entry name" value="Phase 1 flagellin"/>
    <property type="match status" value="1"/>
</dbReference>
<dbReference type="Gene3D" id="6.10.280.190">
    <property type="match status" value="1"/>
</dbReference>
<evidence type="ECO:0000256" key="2">
    <source>
        <dbReference type="ARBA" id="ARBA00022525"/>
    </source>
</evidence>
<dbReference type="Gene3D" id="2.30.220.10">
    <property type="entry name" value="f41 fragment of flagellin, C-terminal domain"/>
    <property type="match status" value="1"/>
</dbReference>
<evidence type="ECO:0000256" key="4">
    <source>
        <dbReference type="RuleBase" id="RU362073"/>
    </source>
</evidence>
<dbReference type="Gene3D" id="2.170.280.10">
    <property type="entry name" value="f41 fragment of flagellin, middle domain"/>
    <property type="match status" value="1"/>
</dbReference>
<accession>A0A3P3VWA7</accession>
<dbReference type="PRINTS" id="PR00207">
    <property type="entry name" value="FLAGELLIN"/>
</dbReference>
<keyword evidence="8" id="KW-1185">Reference proteome</keyword>
<evidence type="ECO:0000259" key="6">
    <source>
        <dbReference type="Pfam" id="PF00700"/>
    </source>
</evidence>
<dbReference type="Pfam" id="PF07196">
    <property type="entry name" value="Flagellin_IN"/>
    <property type="match status" value="1"/>
</dbReference>
<proteinExistence type="inferred from homology"/>
<evidence type="ECO:0000259" key="5">
    <source>
        <dbReference type="Pfam" id="PF00669"/>
    </source>
</evidence>
<feature type="domain" description="Flagellin N-terminal" evidence="5">
    <location>
        <begin position="5"/>
        <end position="141"/>
    </location>
</feature>
<dbReference type="InterPro" id="IPR001029">
    <property type="entry name" value="Flagellin_N"/>
</dbReference>
<evidence type="ECO:0000256" key="3">
    <source>
        <dbReference type="ARBA" id="ARBA00023143"/>
    </source>
</evidence>
<dbReference type="RefSeq" id="WP_125015433.1">
    <property type="nucleotide sequence ID" value="NZ_QWEZ01000001.1"/>
</dbReference>
<sequence>MALTVQTNVASLNTQRNLNNSSQALDTSMQRLSTGYRINSAKDDAAGLQISNRLTSQINGLHVAVRNANDGISLSQTAEGALQQSTDILQRMRDLSLQSANGSNGATERQALNSEVSQLQQELNRVADTTTFGGLKLLDGSYGTKQFQVGANANETIGVAINSARATDIGANRHDVTYSATGQYGVVLPAAGAAVPNATTGGDLTLTGGNGSAIVTIGAATSAADYAAAVNSETGTTGVSADARTALRLENLSAAGGFTMTINGQAVAAIISSPNDLRGLATAINAQSGTTGVAATLTDNNASIELVNEAGDDIVIGDFVESTNNGATIDVQGLDYSGTDTGQAVVTLTETTAGNTRAIGNVRFESSDSFQLTGSVNTLLDGAATAATSTLTSVDTIDISTQQGAQDAIGVLDAAIAGIDSNRAELGAVQNRFEFTISNLQNIAENSSAARSRIKDTDYAAETSELAKNQVLQQAGTSILAQANQLPQSVLSLLGQ</sequence>
<evidence type="ECO:0000313" key="8">
    <source>
        <dbReference type="Proteomes" id="UP000280792"/>
    </source>
</evidence>
<keyword evidence="7" id="KW-0966">Cell projection</keyword>
<dbReference type="GO" id="GO:0009288">
    <property type="term" value="C:bacterial-type flagellum"/>
    <property type="evidence" value="ECO:0007669"/>
    <property type="project" value="UniProtKB-SubCell"/>
</dbReference>
<evidence type="ECO:0000313" key="7">
    <source>
        <dbReference type="EMBL" id="RRJ85003.1"/>
    </source>
</evidence>
<keyword evidence="3 4" id="KW-0975">Bacterial flagellum</keyword>
<comment type="subcellular location">
    <subcellularLocation>
        <location evidence="4">Secreted</location>
    </subcellularLocation>
    <subcellularLocation>
        <location evidence="4">Bacterial flagellum</location>
    </subcellularLocation>
</comment>
<protein>
    <recommendedName>
        <fullName evidence="4">Flagellin</fullName>
    </recommendedName>
</protein>
<dbReference type="InterPro" id="IPR046358">
    <property type="entry name" value="Flagellin_C"/>
</dbReference>
<feature type="domain" description="Flagellin C-terminal" evidence="6">
    <location>
        <begin position="410"/>
        <end position="494"/>
    </location>
</feature>
<dbReference type="Pfam" id="PF00700">
    <property type="entry name" value="Flagellin_C"/>
    <property type="match status" value="1"/>
</dbReference>
<dbReference type="PANTHER" id="PTHR42792:SF2">
    <property type="entry name" value="FLAGELLIN"/>
    <property type="match status" value="1"/>
</dbReference>